<evidence type="ECO:0000256" key="7">
    <source>
        <dbReference type="RuleBase" id="RU362114"/>
    </source>
</evidence>
<dbReference type="SUPFAM" id="SSF52949">
    <property type="entry name" value="Macro domain-like"/>
    <property type="match status" value="1"/>
</dbReference>
<dbReference type="FunFam" id="3.90.228.10:FF:000008">
    <property type="entry name" value="Poly [ADP-ribose] polymerase"/>
    <property type="match status" value="1"/>
</dbReference>
<dbReference type="Proteomes" id="UP000314986">
    <property type="component" value="Unassembled WGS sequence"/>
</dbReference>
<reference evidence="10" key="5">
    <citation type="submission" date="2025-09" db="UniProtKB">
        <authorList>
            <consortium name="Ensembl"/>
        </authorList>
    </citation>
    <scope>IDENTIFICATION</scope>
</reference>
<dbReference type="InterPro" id="IPR002589">
    <property type="entry name" value="Macro_dom"/>
</dbReference>
<reference evidence="11" key="1">
    <citation type="journal article" date="2006" name="Science">
        <title>Ancient noncoding elements conserved in the human genome.</title>
        <authorList>
            <person name="Venkatesh B."/>
            <person name="Kirkness E.F."/>
            <person name="Loh Y.H."/>
            <person name="Halpern A.L."/>
            <person name="Lee A.P."/>
            <person name="Johnson J."/>
            <person name="Dandona N."/>
            <person name="Viswanathan L.D."/>
            <person name="Tay A."/>
            <person name="Venter J.C."/>
            <person name="Strausberg R.L."/>
            <person name="Brenner S."/>
        </authorList>
    </citation>
    <scope>NUCLEOTIDE SEQUENCE [LARGE SCALE GENOMIC DNA]</scope>
</reference>
<evidence type="ECO:0000256" key="1">
    <source>
        <dbReference type="ARBA" id="ARBA00004123"/>
    </source>
</evidence>
<evidence type="ECO:0000313" key="10">
    <source>
        <dbReference type="Ensembl" id="ENSCMIP00000022882.1"/>
    </source>
</evidence>
<dbReference type="GeneTree" id="ENSGT00940000154311"/>
<name>A0A4W3I2E9_CALMI</name>
<evidence type="ECO:0000259" key="9">
    <source>
        <dbReference type="PROSITE" id="PS51154"/>
    </source>
</evidence>
<dbReference type="Pfam" id="PF01661">
    <property type="entry name" value="Macro"/>
    <property type="match status" value="1"/>
</dbReference>
<dbReference type="GO" id="GO:1990404">
    <property type="term" value="F:NAD+-protein mono-ADP-ribosyltransferase activity"/>
    <property type="evidence" value="ECO:0007669"/>
    <property type="project" value="TreeGrafter"/>
</dbReference>
<dbReference type="PANTHER" id="PTHR14453:SF101">
    <property type="entry name" value="POLY [ADP-RIBOSE] POLYMERASE"/>
    <property type="match status" value="1"/>
</dbReference>
<dbReference type="GO" id="GO:0010629">
    <property type="term" value="P:negative regulation of gene expression"/>
    <property type="evidence" value="ECO:0007669"/>
    <property type="project" value="TreeGrafter"/>
</dbReference>
<evidence type="ECO:0000259" key="8">
    <source>
        <dbReference type="PROSITE" id="PS51059"/>
    </source>
</evidence>
<feature type="domain" description="Macro" evidence="9">
    <location>
        <begin position="1"/>
        <end position="116"/>
    </location>
</feature>
<dbReference type="InParanoid" id="A0A4W3I2E9"/>
<dbReference type="Ensembl" id="ENSCMIT00000023273.1">
    <property type="protein sequence ID" value="ENSCMIP00000022882.1"/>
    <property type="gene ID" value="ENSCMIG00000010264.1"/>
</dbReference>
<accession>A0A4W3I2E9</accession>
<dbReference type="Gene3D" id="3.90.228.10">
    <property type="match status" value="1"/>
</dbReference>
<dbReference type="AlphaFoldDB" id="A0A4W3I2E9"/>
<dbReference type="InterPro" id="IPR012317">
    <property type="entry name" value="Poly(ADP-ribose)pol_cat_dom"/>
</dbReference>
<comment type="similarity">
    <text evidence="6">Belongs to the ARTD/PARP family.</text>
</comment>
<proteinExistence type="inferred from homology"/>
<keyword evidence="11" id="KW-1185">Reference proteome</keyword>
<sequence>MVCLLRAYFNSIVNQTCCSSICFLGSQPYDGVVVTGGGQLQCLYIVHMVGPTTAALITAAVEKTLRICDHRNIATVAFPAIGTGKPSWTPMNDQEYLEVPLQFGSAEYNKVANEFTTSCQNIAVDISQIDRIQNRKLWQSYSVRKQTVDRKYPNALNEQILYHGTSGEIADKVNKLGFNRSFWGRNAVHYGKGTYFAKNAHYSCDDNYSSPSDQGYKYMFQTRVITGKMCLGNKSMMEPTPVDPDKDPNDLCDCAVDNISNPSVFVIFSDDGAYPEYLITFQI</sequence>
<dbReference type="Gene3D" id="3.40.220.10">
    <property type="entry name" value="Leucine Aminopeptidase, subunit E, domain 1"/>
    <property type="match status" value="1"/>
</dbReference>
<keyword evidence="4 7" id="KW-0520">NAD</keyword>
<dbReference type="OMA" id="CEQRQYA"/>
<dbReference type="GO" id="GO:0003950">
    <property type="term" value="F:NAD+ poly-ADP-ribosyltransferase activity"/>
    <property type="evidence" value="ECO:0007669"/>
    <property type="project" value="UniProtKB-UniRule"/>
</dbReference>
<dbReference type="InterPro" id="IPR043472">
    <property type="entry name" value="Macro_dom-like"/>
</dbReference>
<dbReference type="InterPro" id="IPR052056">
    <property type="entry name" value="Mono-ARTD/PARP"/>
</dbReference>
<reference evidence="11" key="2">
    <citation type="journal article" date="2007" name="PLoS Biol.">
        <title>Survey sequencing and comparative analysis of the elephant shark (Callorhinchus milii) genome.</title>
        <authorList>
            <person name="Venkatesh B."/>
            <person name="Kirkness E.F."/>
            <person name="Loh Y.H."/>
            <person name="Halpern A.L."/>
            <person name="Lee A.P."/>
            <person name="Johnson J."/>
            <person name="Dandona N."/>
            <person name="Viswanathan L.D."/>
            <person name="Tay A."/>
            <person name="Venter J.C."/>
            <person name="Strausberg R.L."/>
            <person name="Brenner S."/>
        </authorList>
    </citation>
    <scope>NUCLEOTIDE SEQUENCE [LARGE SCALE GENOMIC DNA]</scope>
</reference>
<dbReference type="GO" id="GO:0070212">
    <property type="term" value="P:protein poly-ADP-ribosylation"/>
    <property type="evidence" value="ECO:0007669"/>
    <property type="project" value="TreeGrafter"/>
</dbReference>
<evidence type="ECO:0000256" key="5">
    <source>
        <dbReference type="ARBA" id="ARBA00023242"/>
    </source>
</evidence>
<evidence type="ECO:0000256" key="3">
    <source>
        <dbReference type="ARBA" id="ARBA00022679"/>
    </source>
</evidence>
<comment type="subcellular location">
    <subcellularLocation>
        <location evidence="1">Nucleus</location>
    </subcellularLocation>
</comment>
<reference evidence="10" key="4">
    <citation type="submission" date="2025-08" db="UniProtKB">
        <authorList>
            <consortium name="Ensembl"/>
        </authorList>
    </citation>
    <scope>IDENTIFICATION</scope>
</reference>
<organism evidence="10 11">
    <name type="scientific">Callorhinchus milii</name>
    <name type="common">Ghost shark</name>
    <dbReference type="NCBI Taxonomy" id="7868"/>
    <lineage>
        <taxon>Eukaryota</taxon>
        <taxon>Metazoa</taxon>
        <taxon>Chordata</taxon>
        <taxon>Craniata</taxon>
        <taxon>Vertebrata</taxon>
        <taxon>Chondrichthyes</taxon>
        <taxon>Holocephali</taxon>
        <taxon>Chimaeriformes</taxon>
        <taxon>Callorhinchidae</taxon>
        <taxon>Callorhinchus</taxon>
    </lineage>
</organism>
<dbReference type="Pfam" id="PF00644">
    <property type="entry name" value="PARP"/>
    <property type="match status" value="1"/>
</dbReference>
<dbReference type="SUPFAM" id="SSF56399">
    <property type="entry name" value="ADP-ribosylation"/>
    <property type="match status" value="1"/>
</dbReference>
<evidence type="ECO:0000256" key="6">
    <source>
        <dbReference type="ARBA" id="ARBA00024347"/>
    </source>
</evidence>
<keyword evidence="2 7" id="KW-0328">Glycosyltransferase</keyword>
<reference evidence="11" key="3">
    <citation type="journal article" date="2014" name="Nature">
        <title>Elephant shark genome provides unique insights into gnathostome evolution.</title>
        <authorList>
            <consortium name="International Elephant Shark Genome Sequencing Consortium"/>
            <person name="Venkatesh B."/>
            <person name="Lee A.P."/>
            <person name="Ravi V."/>
            <person name="Maurya A.K."/>
            <person name="Lian M.M."/>
            <person name="Swann J.B."/>
            <person name="Ohta Y."/>
            <person name="Flajnik M.F."/>
            <person name="Sutoh Y."/>
            <person name="Kasahara M."/>
            <person name="Hoon S."/>
            <person name="Gangu V."/>
            <person name="Roy S.W."/>
            <person name="Irimia M."/>
            <person name="Korzh V."/>
            <person name="Kondrychyn I."/>
            <person name="Lim Z.W."/>
            <person name="Tay B.H."/>
            <person name="Tohari S."/>
            <person name="Kong K.W."/>
            <person name="Ho S."/>
            <person name="Lorente-Galdos B."/>
            <person name="Quilez J."/>
            <person name="Marques-Bonet T."/>
            <person name="Raney B.J."/>
            <person name="Ingham P.W."/>
            <person name="Tay A."/>
            <person name="Hillier L.W."/>
            <person name="Minx P."/>
            <person name="Boehm T."/>
            <person name="Wilson R.K."/>
            <person name="Brenner S."/>
            <person name="Warren W.C."/>
        </authorList>
    </citation>
    <scope>NUCLEOTIDE SEQUENCE [LARGE SCALE GENOMIC DNA]</scope>
</reference>
<protein>
    <recommendedName>
        <fullName evidence="7">Poly [ADP-ribose] polymerase</fullName>
        <shortName evidence="7">PARP</shortName>
        <ecNumber evidence="7">2.4.2.-</ecNumber>
    </recommendedName>
</protein>
<evidence type="ECO:0000313" key="11">
    <source>
        <dbReference type="Proteomes" id="UP000314986"/>
    </source>
</evidence>
<dbReference type="PROSITE" id="PS51059">
    <property type="entry name" value="PARP_CATALYTIC"/>
    <property type="match status" value="1"/>
</dbReference>
<dbReference type="EC" id="2.4.2.-" evidence="7"/>
<dbReference type="CDD" id="cd01439">
    <property type="entry name" value="TCCD_inducible_PARP_like"/>
    <property type="match status" value="1"/>
</dbReference>
<evidence type="ECO:0000256" key="4">
    <source>
        <dbReference type="ARBA" id="ARBA00023027"/>
    </source>
</evidence>
<feature type="domain" description="PARP catalytic" evidence="8">
    <location>
        <begin position="90"/>
        <end position="283"/>
    </location>
</feature>
<evidence type="ECO:0000256" key="2">
    <source>
        <dbReference type="ARBA" id="ARBA00022676"/>
    </source>
</evidence>
<dbReference type="GO" id="GO:0003714">
    <property type="term" value="F:transcription corepressor activity"/>
    <property type="evidence" value="ECO:0007669"/>
    <property type="project" value="TreeGrafter"/>
</dbReference>
<dbReference type="GO" id="GO:0005634">
    <property type="term" value="C:nucleus"/>
    <property type="evidence" value="ECO:0007669"/>
    <property type="project" value="UniProtKB-SubCell"/>
</dbReference>
<keyword evidence="3 7" id="KW-0808">Transferase</keyword>
<dbReference type="PROSITE" id="PS51154">
    <property type="entry name" value="MACRO"/>
    <property type="match status" value="1"/>
</dbReference>
<keyword evidence="5" id="KW-0539">Nucleus</keyword>
<dbReference type="GO" id="GO:0005737">
    <property type="term" value="C:cytoplasm"/>
    <property type="evidence" value="ECO:0007669"/>
    <property type="project" value="TreeGrafter"/>
</dbReference>
<dbReference type="PANTHER" id="PTHR14453">
    <property type="entry name" value="PARP/ZINC FINGER CCCH TYPE DOMAIN CONTAINING PROTEIN"/>
    <property type="match status" value="1"/>
</dbReference>